<reference evidence="3" key="1">
    <citation type="journal article" date="2019" name="Int. J. Syst. Evol. Microbiol.">
        <title>The Global Catalogue of Microorganisms (GCM) 10K type strain sequencing project: providing services to taxonomists for standard genome sequencing and annotation.</title>
        <authorList>
            <consortium name="The Broad Institute Genomics Platform"/>
            <consortium name="The Broad Institute Genome Sequencing Center for Infectious Disease"/>
            <person name="Wu L."/>
            <person name="Ma J."/>
        </authorList>
    </citation>
    <scope>NUCLEOTIDE SEQUENCE [LARGE SCALE GENOMIC DNA]</scope>
    <source>
        <strain evidence="3">JCM 16221</strain>
    </source>
</reference>
<comment type="caution">
    <text evidence="2">The sequence shown here is derived from an EMBL/GenBank/DDBJ whole genome shotgun (WGS) entry which is preliminary data.</text>
</comment>
<evidence type="ECO:0000256" key="1">
    <source>
        <dbReference type="SAM" id="MobiDB-lite"/>
    </source>
</evidence>
<feature type="compositionally biased region" description="Basic and acidic residues" evidence="1">
    <location>
        <begin position="41"/>
        <end position="64"/>
    </location>
</feature>
<dbReference type="EMBL" id="BAAARA010000003">
    <property type="protein sequence ID" value="GAA2338453.1"/>
    <property type="molecule type" value="Genomic_DNA"/>
</dbReference>
<evidence type="ECO:0000313" key="2">
    <source>
        <dbReference type="EMBL" id="GAA2338453.1"/>
    </source>
</evidence>
<protein>
    <submittedName>
        <fullName evidence="2">Uncharacterized protein</fullName>
    </submittedName>
</protein>
<gene>
    <name evidence="2" type="ORF">GCM10009854_13410</name>
</gene>
<dbReference type="Proteomes" id="UP001501218">
    <property type="component" value="Unassembled WGS sequence"/>
</dbReference>
<sequence>MNSEEAPRSGQAARSADTDERARKRRLAEIFGDVLPEETSDDRPDPGQARGDRWYEENRPPHHG</sequence>
<proteinExistence type="predicted"/>
<dbReference type="RefSeq" id="WP_344127765.1">
    <property type="nucleotide sequence ID" value="NZ_BAAARA010000003.1"/>
</dbReference>
<name>A0ABP5STR0_9PSEU</name>
<feature type="region of interest" description="Disordered" evidence="1">
    <location>
        <begin position="1"/>
        <end position="64"/>
    </location>
</feature>
<accession>A0ABP5STR0</accession>
<keyword evidence="3" id="KW-1185">Reference proteome</keyword>
<evidence type="ECO:0000313" key="3">
    <source>
        <dbReference type="Proteomes" id="UP001501218"/>
    </source>
</evidence>
<organism evidence="2 3">
    <name type="scientific">Saccharopolyspora halophila</name>
    <dbReference type="NCBI Taxonomy" id="405551"/>
    <lineage>
        <taxon>Bacteria</taxon>
        <taxon>Bacillati</taxon>
        <taxon>Actinomycetota</taxon>
        <taxon>Actinomycetes</taxon>
        <taxon>Pseudonocardiales</taxon>
        <taxon>Pseudonocardiaceae</taxon>
        <taxon>Saccharopolyspora</taxon>
    </lineage>
</organism>